<feature type="signal peptide" evidence="4">
    <location>
        <begin position="1"/>
        <end position="19"/>
    </location>
</feature>
<dbReference type="Ensembl" id="ENSATET00000036762.3">
    <property type="protein sequence ID" value="ENSATEP00000036243.1"/>
    <property type="gene ID" value="ENSATEG00000024913.3"/>
</dbReference>
<feature type="chain" id="PRO_5018709881" description="Ig-like domain-containing protein" evidence="4">
    <location>
        <begin position="20"/>
        <end position="118"/>
    </location>
</feature>
<dbReference type="InterPro" id="IPR013106">
    <property type="entry name" value="Ig_V-set"/>
</dbReference>
<dbReference type="InParanoid" id="A0A3Q1JWH9"/>
<evidence type="ECO:0000256" key="4">
    <source>
        <dbReference type="SAM" id="SignalP"/>
    </source>
</evidence>
<evidence type="ECO:0000256" key="3">
    <source>
        <dbReference type="ARBA" id="ARBA00043265"/>
    </source>
</evidence>
<dbReference type="GeneTree" id="ENSGT01140000282517"/>
<keyword evidence="1" id="KW-0391">Immunity</keyword>
<dbReference type="InterPro" id="IPR007110">
    <property type="entry name" value="Ig-like_dom"/>
</dbReference>
<dbReference type="Pfam" id="PF07686">
    <property type="entry name" value="V-set"/>
    <property type="match status" value="1"/>
</dbReference>
<evidence type="ECO:0000313" key="7">
    <source>
        <dbReference type="Proteomes" id="UP000265040"/>
    </source>
</evidence>
<dbReference type="GO" id="GO:0005576">
    <property type="term" value="C:extracellular region"/>
    <property type="evidence" value="ECO:0007669"/>
    <property type="project" value="UniProtKB-ARBA"/>
</dbReference>
<name>A0A3Q1JWH9_ANATE</name>
<dbReference type="STRING" id="64144.ENSATEP00000036243"/>
<dbReference type="SMART" id="SM00409">
    <property type="entry name" value="IG"/>
    <property type="match status" value="1"/>
</dbReference>
<evidence type="ECO:0000256" key="2">
    <source>
        <dbReference type="ARBA" id="ARBA00023130"/>
    </source>
</evidence>
<dbReference type="GO" id="GO:0002250">
    <property type="term" value="P:adaptive immune response"/>
    <property type="evidence" value="ECO:0007669"/>
    <property type="project" value="UniProtKB-KW"/>
</dbReference>
<dbReference type="PANTHER" id="PTHR23266">
    <property type="entry name" value="IMMUNOGLOBULIN HEAVY CHAIN"/>
    <property type="match status" value="1"/>
</dbReference>
<dbReference type="InterPro" id="IPR050199">
    <property type="entry name" value="IgHV"/>
</dbReference>
<evidence type="ECO:0000259" key="5">
    <source>
        <dbReference type="PROSITE" id="PS50835"/>
    </source>
</evidence>
<proteinExistence type="predicted"/>
<keyword evidence="7" id="KW-1185">Reference proteome</keyword>
<dbReference type="InterPro" id="IPR013783">
    <property type="entry name" value="Ig-like_fold"/>
</dbReference>
<dbReference type="AlphaFoldDB" id="A0A3Q1JWH9"/>
<dbReference type="OrthoDB" id="9945861at2759"/>
<keyword evidence="3" id="KW-1280">Immunoglobulin</keyword>
<dbReference type="Gene3D" id="2.60.40.10">
    <property type="entry name" value="Immunoglobulins"/>
    <property type="match status" value="1"/>
</dbReference>
<keyword evidence="2" id="KW-1064">Adaptive immunity</keyword>
<dbReference type="InterPro" id="IPR003599">
    <property type="entry name" value="Ig_sub"/>
</dbReference>
<dbReference type="SUPFAM" id="SSF48726">
    <property type="entry name" value="Immunoglobulin"/>
    <property type="match status" value="1"/>
</dbReference>
<dbReference type="SMART" id="SM00406">
    <property type="entry name" value="IGv"/>
    <property type="match status" value="1"/>
</dbReference>
<feature type="domain" description="Ig-like" evidence="5">
    <location>
        <begin position="33"/>
        <end position="118"/>
    </location>
</feature>
<dbReference type="PROSITE" id="PS50835">
    <property type="entry name" value="IG_LIKE"/>
    <property type="match status" value="1"/>
</dbReference>
<dbReference type="OMA" id="CARDSHY"/>
<dbReference type="FunFam" id="2.60.40.10:FF:001594">
    <property type="entry name" value="Immunoglobulin heavy variable 9-4"/>
    <property type="match status" value="1"/>
</dbReference>
<protein>
    <recommendedName>
        <fullName evidence="5">Ig-like domain-containing protein</fullName>
    </recommendedName>
</protein>
<dbReference type="GO" id="GO:0019814">
    <property type="term" value="C:immunoglobulin complex"/>
    <property type="evidence" value="ECO:0007669"/>
    <property type="project" value="UniProtKB-KW"/>
</dbReference>
<sequence>MDYRTGLLLFTLCWAGVDAQTLTESEPVVKTPGDSHTLTCTVSGFSLSSHWMHWIRQAPGKGLEWIAAVVTSGTHYYSQSVQGRFTVSRDNNKQQVYLQMNSLKSEDSAVYFCARHSQ</sequence>
<accession>A0A3Q1JWH9</accession>
<dbReference type="Proteomes" id="UP000265040">
    <property type="component" value="Chromosome 8"/>
</dbReference>
<reference evidence="6" key="1">
    <citation type="submission" date="2021-04" db="EMBL/GenBank/DDBJ databases">
        <authorList>
            <consortium name="Wellcome Sanger Institute Data Sharing"/>
        </authorList>
    </citation>
    <scope>NUCLEOTIDE SEQUENCE [LARGE SCALE GENOMIC DNA]</scope>
</reference>
<organism evidence="6 7">
    <name type="scientific">Anabas testudineus</name>
    <name type="common">Climbing perch</name>
    <name type="synonym">Anthias testudineus</name>
    <dbReference type="NCBI Taxonomy" id="64144"/>
    <lineage>
        <taxon>Eukaryota</taxon>
        <taxon>Metazoa</taxon>
        <taxon>Chordata</taxon>
        <taxon>Craniata</taxon>
        <taxon>Vertebrata</taxon>
        <taxon>Euteleostomi</taxon>
        <taxon>Actinopterygii</taxon>
        <taxon>Neopterygii</taxon>
        <taxon>Teleostei</taxon>
        <taxon>Neoteleostei</taxon>
        <taxon>Acanthomorphata</taxon>
        <taxon>Anabantaria</taxon>
        <taxon>Anabantiformes</taxon>
        <taxon>Anabantoidei</taxon>
        <taxon>Anabantidae</taxon>
        <taxon>Anabas</taxon>
    </lineage>
</organism>
<reference evidence="6" key="2">
    <citation type="submission" date="2025-08" db="UniProtKB">
        <authorList>
            <consortium name="Ensembl"/>
        </authorList>
    </citation>
    <scope>IDENTIFICATION</scope>
</reference>
<reference evidence="6" key="3">
    <citation type="submission" date="2025-09" db="UniProtKB">
        <authorList>
            <consortium name="Ensembl"/>
        </authorList>
    </citation>
    <scope>IDENTIFICATION</scope>
</reference>
<evidence type="ECO:0000256" key="1">
    <source>
        <dbReference type="ARBA" id="ARBA00022859"/>
    </source>
</evidence>
<dbReference type="InterPro" id="IPR036179">
    <property type="entry name" value="Ig-like_dom_sf"/>
</dbReference>
<evidence type="ECO:0000313" key="6">
    <source>
        <dbReference type="Ensembl" id="ENSATEP00000036243.1"/>
    </source>
</evidence>
<keyword evidence="4" id="KW-0732">Signal</keyword>